<evidence type="ECO:0000256" key="1">
    <source>
        <dbReference type="ARBA" id="ARBA00005534"/>
    </source>
</evidence>
<dbReference type="HOGENOM" id="CLU_096980_0_2_10"/>
<dbReference type="Pfam" id="PF01894">
    <property type="entry name" value="YjbQ"/>
    <property type="match status" value="1"/>
</dbReference>
<dbReference type="NCBIfam" id="TIGR00149">
    <property type="entry name" value="TIGR00149_YjbQ"/>
    <property type="match status" value="1"/>
</dbReference>
<gene>
    <name evidence="2" type="ordered locus">SRM_01023</name>
</gene>
<dbReference type="PATRIC" id="fig|761659.10.peg.1134"/>
<evidence type="ECO:0008006" key="4">
    <source>
        <dbReference type="Google" id="ProtNLM"/>
    </source>
</evidence>
<dbReference type="InterPro" id="IPR035917">
    <property type="entry name" value="YjbQ-like_sf"/>
</dbReference>
<organism evidence="2 3">
    <name type="scientific">Salinibacter ruber (strain M8)</name>
    <dbReference type="NCBI Taxonomy" id="761659"/>
    <lineage>
        <taxon>Bacteria</taxon>
        <taxon>Pseudomonadati</taxon>
        <taxon>Rhodothermota</taxon>
        <taxon>Rhodothermia</taxon>
        <taxon>Rhodothermales</taxon>
        <taxon>Salinibacteraceae</taxon>
        <taxon>Salinibacter</taxon>
    </lineage>
</organism>
<dbReference type="PANTHER" id="PTHR30615:SF8">
    <property type="entry name" value="UPF0047 PROTEIN C4A8.02C"/>
    <property type="match status" value="1"/>
</dbReference>
<dbReference type="PANTHER" id="PTHR30615">
    <property type="entry name" value="UNCHARACTERIZED PROTEIN YJBQ-RELATED"/>
    <property type="match status" value="1"/>
</dbReference>
<dbReference type="KEGG" id="srm:SRM_01023"/>
<dbReference type="AlphaFoldDB" id="D5H7D9"/>
<dbReference type="Gene3D" id="2.60.120.460">
    <property type="entry name" value="YjbQ-like"/>
    <property type="match status" value="1"/>
</dbReference>
<name>D5H7D9_SALRM</name>
<evidence type="ECO:0000313" key="3">
    <source>
        <dbReference type="Proteomes" id="UP000000933"/>
    </source>
</evidence>
<sequence>MLVMEWRQDTVRLAPKPRGFHLVTDQILERGPHLEDFQTGLLHVFIQHTSASLTINENAAPAVRGDMERHFNEMVPENQPYYQHTVEGPDDMPAHIKASLLDTSLSVPLQDGQPAFGTWQGIYLNEHRDNGGARSVVVTAYGETA</sequence>
<proteinExistence type="inferred from homology"/>
<comment type="similarity">
    <text evidence="1">Belongs to the UPF0047 family.</text>
</comment>
<evidence type="ECO:0000313" key="2">
    <source>
        <dbReference type="EMBL" id="CBH23944.1"/>
    </source>
</evidence>
<reference evidence="2 3" key="1">
    <citation type="journal article" date="2010" name="ISME J.">
        <title>Fine-scale evolution: genomic, phenotypic and ecological differentiation in two coexisting Salinibacter ruber strains.</title>
        <authorList>
            <person name="Pena A."/>
            <person name="Teeling H."/>
            <person name="Huerta-Cepas J."/>
            <person name="Santos F."/>
            <person name="Yarza P."/>
            <person name="Brito-Echeverria J."/>
            <person name="Lucio M."/>
            <person name="Schmitt-Kopplin P."/>
            <person name="Meseguer I."/>
            <person name="Schenowitz C."/>
            <person name="Dossat C."/>
            <person name="Barbe V."/>
            <person name="Dopazo J."/>
            <person name="Rossello-Mora R."/>
            <person name="Schuler M."/>
            <person name="Glockner F.O."/>
            <person name="Amann R."/>
            <person name="Gabaldon T."/>
            <person name="Anton J."/>
        </authorList>
    </citation>
    <scope>NUCLEOTIDE SEQUENCE [LARGE SCALE GENOMIC DNA]</scope>
    <source>
        <strain evidence="2 3">M8</strain>
    </source>
</reference>
<accession>D5H7D9</accession>
<dbReference type="SUPFAM" id="SSF111038">
    <property type="entry name" value="YjbQ-like"/>
    <property type="match status" value="1"/>
</dbReference>
<dbReference type="EMBL" id="FP565814">
    <property type="protein sequence ID" value="CBH23944.1"/>
    <property type="molecule type" value="Genomic_DNA"/>
</dbReference>
<dbReference type="Proteomes" id="UP000000933">
    <property type="component" value="Chromosome"/>
</dbReference>
<dbReference type="PIRSF" id="PIRSF004681">
    <property type="entry name" value="UCP004681"/>
    <property type="match status" value="1"/>
</dbReference>
<dbReference type="InterPro" id="IPR001602">
    <property type="entry name" value="UPF0047_YjbQ-like"/>
</dbReference>
<dbReference type="PROSITE" id="PS01314">
    <property type="entry name" value="UPF0047"/>
    <property type="match status" value="1"/>
</dbReference>
<protein>
    <recommendedName>
        <fullName evidence="4">Secondary thiamine-phosphate synthase enzyme</fullName>
    </recommendedName>
</protein>
<reference evidence="3" key="2">
    <citation type="submission" date="2010-04" db="EMBL/GenBank/DDBJ databases">
        <title>Genome sequence of Salinibacter ruber M8.</title>
        <authorList>
            <consortium name="Genoscope"/>
        </authorList>
    </citation>
    <scope>NUCLEOTIDE SEQUENCE [LARGE SCALE GENOMIC DNA]</scope>
    <source>
        <strain evidence="3">M8</strain>
    </source>
</reference>